<evidence type="ECO:0000256" key="2">
    <source>
        <dbReference type="SAM" id="SignalP"/>
    </source>
</evidence>
<accession>A0A2W2EGU0</accession>
<dbReference type="EMBL" id="POTY01000196">
    <property type="protein sequence ID" value="PZG12830.1"/>
    <property type="molecule type" value="Genomic_DNA"/>
</dbReference>
<evidence type="ECO:0000256" key="1">
    <source>
        <dbReference type="SAM" id="Phobius"/>
    </source>
</evidence>
<feature type="transmembrane region" description="Helical" evidence="1">
    <location>
        <begin position="296"/>
        <end position="319"/>
    </location>
</feature>
<keyword evidence="4" id="KW-1185">Reference proteome</keyword>
<name>A0A2W2EGU0_9ACTN</name>
<organism evidence="3 4">
    <name type="scientific">Micromonospora craterilacus</name>
    <dbReference type="NCBI Taxonomy" id="1655439"/>
    <lineage>
        <taxon>Bacteria</taxon>
        <taxon>Bacillati</taxon>
        <taxon>Actinomycetota</taxon>
        <taxon>Actinomycetes</taxon>
        <taxon>Micromonosporales</taxon>
        <taxon>Micromonosporaceae</taxon>
        <taxon>Micromonospora</taxon>
    </lineage>
</organism>
<keyword evidence="1" id="KW-0472">Membrane</keyword>
<keyword evidence="1" id="KW-1133">Transmembrane helix</keyword>
<comment type="caution">
    <text evidence="3">The sequence shown here is derived from an EMBL/GenBank/DDBJ whole genome shotgun (WGS) entry which is preliminary data.</text>
</comment>
<proteinExistence type="predicted"/>
<evidence type="ECO:0000313" key="4">
    <source>
        <dbReference type="Proteomes" id="UP000248924"/>
    </source>
</evidence>
<dbReference type="AlphaFoldDB" id="A0A2W2EGU0"/>
<evidence type="ECO:0000313" key="3">
    <source>
        <dbReference type="EMBL" id="PZG12830.1"/>
    </source>
</evidence>
<feature type="chain" id="PRO_5015967217" evidence="2">
    <location>
        <begin position="21"/>
        <end position="333"/>
    </location>
</feature>
<dbReference type="Proteomes" id="UP000248924">
    <property type="component" value="Unassembled WGS sequence"/>
</dbReference>
<feature type="signal peptide" evidence="2">
    <location>
        <begin position="1"/>
        <end position="20"/>
    </location>
</feature>
<dbReference type="RefSeq" id="WP_111217242.1">
    <property type="nucleotide sequence ID" value="NZ_POTY01000196.1"/>
</dbReference>
<gene>
    <name evidence="3" type="ORF">C1I95_25025</name>
</gene>
<keyword evidence="1" id="KW-0812">Transmembrane</keyword>
<reference evidence="3 4" key="1">
    <citation type="submission" date="2018-01" db="EMBL/GenBank/DDBJ databases">
        <title>Draft genome sequence of Jishengella sp. NA12.</title>
        <authorList>
            <person name="Sahin N."/>
            <person name="Ay H."/>
            <person name="Saygin H."/>
        </authorList>
    </citation>
    <scope>NUCLEOTIDE SEQUENCE [LARGE SCALE GENOMIC DNA]</scope>
    <source>
        <strain evidence="3 4">NA12</strain>
    </source>
</reference>
<sequence length="333" mass="35102">MPLVSVALLATGVPAAPAVAAHEQQAAGRDQEGIGIRLVDIPAARVNDPRARVYIIDHVKPGATVSRRIEVSNGSPDRQEVELYAGGATIEENTFTVPEGHGGNELSGWISLGSASLDLAPGQSRQVEVDIEVPRTASKGERYGAIWAPVSSAPKRNGNVIQVHRVGLRLYLDVGPGGEPPTDFRVDDVAAEPGPGEFPLVTARVTNTGGRALDMTGTLTLTKGPVRAGPFKVTNGVTILPGQSGRVQIEVDQSLPAGVWDVRLVLTSGVVERTAEGRITLPVATRAAMQSSTPGWLVYSLGTLVALAALGVFAAWLFARRRSSRREVDRQPA</sequence>
<protein>
    <submittedName>
        <fullName evidence="3">Peptidase</fullName>
    </submittedName>
</protein>
<keyword evidence="2" id="KW-0732">Signal</keyword>
<dbReference type="OrthoDB" id="3212949at2"/>